<dbReference type="InterPro" id="IPR029063">
    <property type="entry name" value="SAM-dependent_MTases_sf"/>
</dbReference>
<evidence type="ECO:0000256" key="3">
    <source>
        <dbReference type="PROSITE-ProRule" id="PRU00182"/>
    </source>
</evidence>
<keyword evidence="5" id="KW-0489">Methyltransferase</keyword>
<evidence type="ECO:0000313" key="6">
    <source>
        <dbReference type="Proteomes" id="UP000319353"/>
    </source>
</evidence>
<comment type="caution">
    <text evidence="5">The sequence shown here is derived from an EMBL/GenBank/DDBJ whole genome shotgun (WGS) entry which is preliminary data.</text>
</comment>
<dbReference type="PANTHER" id="PTHR32319:SF0">
    <property type="entry name" value="BACTERIAL HEMOLYSIN-LIKE PROTEIN"/>
    <property type="match status" value="1"/>
</dbReference>
<dbReference type="EMBL" id="VBAL01000138">
    <property type="protein sequence ID" value="TMI99310.1"/>
    <property type="molecule type" value="Genomic_DNA"/>
</dbReference>
<gene>
    <name evidence="5" type="ORF">E6H01_11290</name>
</gene>
<dbReference type="Gene3D" id="3.10.290.10">
    <property type="entry name" value="RNA-binding S4 domain"/>
    <property type="match status" value="1"/>
</dbReference>
<dbReference type="PIRSF" id="PIRSF005578">
    <property type="entry name" value="TlyA"/>
    <property type="match status" value="1"/>
</dbReference>
<feature type="domain" description="RNA-binding S4" evidence="4">
    <location>
        <begin position="13"/>
        <end position="75"/>
    </location>
</feature>
<evidence type="ECO:0000256" key="1">
    <source>
        <dbReference type="ARBA" id="ARBA00022884"/>
    </source>
</evidence>
<organism evidence="5 6">
    <name type="scientific">Candidatus Segetimicrobium genomatis</name>
    <dbReference type="NCBI Taxonomy" id="2569760"/>
    <lineage>
        <taxon>Bacteria</taxon>
        <taxon>Bacillati</taxon>
        <taxon>Candidatus Sysuimicrobiota</taxon>
        <taxon>Candidatus Sysuimicrobiia</taxon>
        <taxon>Candidatus Sysuimicrobiales</taxon>
        <taxon>Candidatus Segetimicrobiaceae</taxon>
        <taxon>Candidatus Segetimicrobium</taxon>
    </lineage>
</organism>
<reference evidence="5 6" key="1">
    <citation type="journal article" date="2019" name="Nat. Microbiol.">
        <title>Mediterranean grassland soil C-N compound turnover is dependent on rainfall and depth, and is mediated by genomically divergent microorganisms.</title>
        <authorList>
            <person name="Diamond S."/>
            <person name="Andeer P.F."/>
            <person name="Li Z."/>
            <person name="Crits-Christoph A."/>
            <person name="Burstein D."/>
            <person name="Anantharaman K."/>
            <person name="Lane K.R."/>
            <person name="Thomas B.C."/>
            <person name="Pan C."/>
            <person name="Northen T.R."/>
            <person name="Banfield J.F."/>
        </authorList>
    </citation>
    <scope>NUCLEOTIDE SEQUENCE [LARGE SCALE GENOMIC DNA]</scope>
    <source>
        <strain evidence="5">NP_4</strain>
    </source>
</reference>
<protein>
    <submittedName>
        <fullName evidence="5">TlyA family RNA methyltransferase</fullName>
    </submittedName>
</protein>
<dbReference type="GO" id="GO:0008168">
    <property type="term" value="F:methyltransferase activity"/>
    <property type="evidence" value="ECO:0007669"/>
    <property type="project" value="UniProtKB-KW"/>
</dbReference>
<dbReference type="CDD" id="cd02440">
    <property type="entry name" value="AdoMet_MTases"/>
    <property type="match status" value="1"/>
</dbReference>
<evidence type="ECO:0000313" key="5">
    <source>
        <dbReference type="EMBL" id="TMI99310.1"/>
    </source>
</evidence>
<evidence type="ECO:0000259" key="4">
    <source>
        <dbReference type="SMART" id="SM00363"/>
    </source>
</evidence>
<comment type="similarity">
    <text evidence="2">Belongs to the TlyA family.</text>
</comment>
<keyword evidence="1 3" id="KW-0694">RNA-binding</keyword>
<dbReference type="SUPFAM" id="SSF55174">
    <property type="entry name" value="Alpha-L RNA-binding motif"/>
    <property type="match status" value="1"/>
</dbReference>
<dbReference type="InterPro" id="IPR002877">
    <property type="entry name" value="RNA_MeTrfase_FtsJ_dom"/>
</dbReference>
<dbReference type="SUPFAM" id="SSF53335">
    <property type="entry name" value="S-adenosyl-L-methionine-dependent methyltransferases"/>
    <property type="match status" value="1"/>
</dbReference>
<dbReference type="Gene3D" id="3.40.50.150">
    <property type="entry name" value="Vaccinia Virus protein VP39"/>
    <property type="match status" value="1"/>
</dbReference>
<dbReference type="SMART" id="SM00363">
    <property type="entry name" value="S4"/>
    <property type="match status" value="1"/>
</dbReference>
<evidence type="ECO:0000256" key="2">
    <source>
        <dbReference type="ARBA" id="ARBA00029460"/>
    </source>
</evidence>
<dbReference type="InterPro" id="IPR002942">
    <property type="entry name" value="S4_RNA-bd"/>
</dbReference>
<dbReference type="CDD" id="cd00165">
    <property type="entry name" value="S4"/>
    <property type="match status" value="1"/>
</dbReference>
<dbReference type="InterPro" id="IPR047048">
    <property type="entry name" value="TlyA"/>
</dbReference>
<name>A0A537KUD2_9BACT</name>
<dbReference type="InterPro" id="IPR036986">
    <property type="entry name" value="S4_RNA-bd_sf"/>
</dbReference>
<proteinExistence type="inferred from homology"/>
<dbReference type="InterPro" id="IPR004538">
    <property type="entry name" value="Hemolysin_A/TlyA"/>
</dbReference>
<dbReference type="AlphaFoldDB" id="A0A537KUD2"/>
<dbReference type="Pfam" id="PF01728">
    <property type="entry name" value="FtsJ"/>
    <property type="match status" value="1"/>
</dbReference>
<dbReference type="Pfam" id="PF01479">
    <property type="entry name" value="S4"/>
    <property type="match status" value="1"/>
</dbReference>
<dbReference type="NCBIfam" id="TIGR00478">
    <property type="entry name" value="tly"/>
    <property type="match status" value="1"/>
</dbReference>
<dbReference type="GO" id="GO:0032259">
    <property type="term" value="P:methylation"/>
    <property type="evidence" value="ECO:0007669"/>
    <property type="project" value="UniProtKB-KW"/>
</dbReference>
<dbReference type="PANTHER" id="PTHR32319">
    <property type="entry name" value="BACTERIAL HEMOLYSIN-LIKE PROTEIN"/>
    <property type="match status" value="1"/>
</dbReference>
<keyword evidence="5" id="KW-0808">Transferase</keyword>
<dbReference type="GO" id="GO:0003723">
    <property type="term" value="F:RNA binding"/>
    <property type="evidence" value="ECO:0007669"/>
    <property type="project" value="UniProtKB-KW"/>
</dbReference>
<dbReference type="PROSITE" id="PS50889">
    <property type="entry name" value="S4"/>
    <property type="match status" value="1"/>
</dbReference>
<accession>A0A537KUD2</accession>
<dbReference type="Proteomes" id="UP000319353">
    <property type="component" value="Unassembled WGS sequence"/>
</dbReference>
<sequence length="281" mass="29868">MGAKTVAAGRSRARLDAQLVARGLVDSAAKAQVVILAGEVYVNNIRAGRPDRLVGPDATVEIRPRRARFVSRGGEKLEHALLAFGIDPAGTRAVDVGASTGGFTDCLLQHGARRVYAVDVGTGQLAWTLRSDPRIVVLERRDIRSLESGDLDGPVDLATVDVAFISLTRVLSAVAALLRTDGSIVALIKPQFEVEAALTRRGVVRDAAVHRHVLRRVLARATEIGLVPVAATYSPIAGPQGNLEFFVHLRRATHHPVLGGGPAASIDVDAVVAVAHQRVRR</sequence>